<sequence>MAERGAVSRRPRSSCTYLSTSPGINKMNTLNTSMIFRGSESLARDTRLVCGLLEKLQGGLLEMRLPDGSSALFGDGEHGVVMHVRDESVFSMVLARGDIGLAESYLDGHWDSPDITGLLTLLARNRDVLKRAVYGSWHELLAARVRHWLNRNSRIGSKRNIMAHYDLGNDFYRLWLDPSMSYSAAIYRAGDDGSLEAAQHAKYRRILSRLKARPGQHVLEIGCGWGGFAEMAVAAGLQVTGITLSPAQLAWAQKLVPAADLRLQDYRDNHQTYDHVVSIEMFEAVGERFWPGYFKSVARALKPGGKAVIQSITIRDDLFASYRKGTDFIQQHVFPGGMLPSRQAFRAAAARQGLVVHGEYAFGIDYARTLAEWRHAFELKWPQIAALGFDERFRRLWRMYLCYCEAGFLAGNIDVVQFELSHRHG</sequence>
<evidence type="ECO:0000256" key="4">
    <source>
        <dbReference type="ARBA" id="ARBA00022691"/>
    </source>
</evidence>
<accession>A0A1A8Y2R8</accession>
<dbReference type="SUPFAM" id="SSF53335">
    <property type="entry name" value="S-adenosyl-L-methionine-dependent methyltransferases"/>
    <property type="match status" value="1"/>
</dbReference>
<name>A0A1A8Y2R8_9RHOO</name>
<dbReference type="EMBL" id="FLQY01000405">
    <property type="protein sequence ID" value="SBT11271.1"/>
    <property type="molecule type" value="Genomic_DNA"/>
</dbReference>
<dbReference type="GO" id="GO:0032259">
    <property type="term" value="P:methylation"/>
    <property type="evidence" value="ECO:0007669"/>
    <property type="project" value="UniProtKB-KW"/>
</dbReference>
<protein>
    <submittedName>
        <fullName evidence="7">Cyclopropane-fatty-acyl-phospholipid synthase</fullName>
        <ecNumber evidence="7">2.1.1.79</ecNumber>
    </submittedName>
</protein>
<dbReference type="GO" id="GO:0008610">
    <property type="term" value="P:lipid biosynthetic process"/>
    <property type="evidence" value="ECO:0007669"/>
    <property type="project" value="InterPro"/>
</dbReference>
<reference evidence="7 8" key="1">
    <citation type="submission" date="2016-06" db="EMBL/GenBank/DDBJ databases">
        <authorList>
            <person name="Kjaerup R.B."/>
            <person name="Dalgaard T.S."/>
            <person name="Juul-Madsen H.R."/>
        </authorList>
    </citation>
    <scope>NUCLEOTIDE SEQUENCE [LARGE SCALE GENOMIC DNA]</scope>
    <source>
        <strain evidence="7">2</strain>
    </source>
</reference>
<dbReference type="PANTHER" id="PTHR43667">
    <property type="entry name" value="CYCLOPROPANE-FATTY-ACYL-PHOSPHOLIPID SYNTHASE"/>
    <property type="match status" value="1"/>
</dbReference>
<dbReference type="Pfam" id="PF02353">
    <property type="entry name" value="CMAS"/>
    <property type="match status" value="1"/>
</dbReference>
<evidence type="ECO:0000313" key="7">
    <source>
        <dbReference type="EMBL" id="SBT11271.1"/>
    </source>
</evidence>
<feature type="active site" evidence="6">
    <location>
        <position position="404"/>
    </location>
</feature>
<keyword evidence="8" id="KW-1185">Reference proteome</keyword>
<keyword evidence="5" id="KW-0443">Lipid metabolism</keyword>
<proteinExistence type="inferred from homology"/>
<keyword evidence="2 7" id="KW-0489">Methyltransferase</keyword>
<evidence type="ECO:0000256" key="3">
    <source>
        <dbReference type="ARBA" id="ARBA00022679"/>
    </source>
</evidence>
<keyword evidence="3 7" id="KW-0808">Transferase</keyword>
<dbReference type="Gene3D" id="3.40.50.150">
    <property type="entry name" value="Vaccinia Virus protein VP39"/>
    <property type="match status" value="1"/>
</dbReference>
<dbReference type="PANTHER" id="PTHR43667:SF2">
    <property type="entry name" value="FATTY ACID C-METHYL TRANSFERASE"/>
    <property type="match status" value="1"/>
</dbReference>
<dbReference type="GO" id="GO:0008825">
    <property type="term" value="F:cyclopropane-fatty-acyl-phospholipid synthase activity"/>
    <property type="evidence" value="ECO:0007669"/>
    <property type="project" value="UniProtKB-EC"/>
</dbReference>
<evidence type="ECO:0000313" key="8">
    <source>
        <dbReference type="Proteomes" id="UP000199600"/>
    </source>
</evidence>
<evidence type="ECO:0000256" key="6">
    <source>
        <dbReference type="PIRSR" id="PIRSR003085-1"/>
    </source>
</evidence>
<evidence type="ECO:0000256" key="5">
    <source>
        <dbReference type="ARBA" id="ARBA00023098"/>
    </source>
</evidence>
<organism evidence="7 8">
    <name type="scientific">Candidatus Propionivibrio aalborgensis</name>
    <dbReference type="NCBI Taxonomy" id="1860101"/>
    <lineage>
        <taxon>Bacteria</taxon>
        <taxon>Pseudomonadati</taxon>
        <taxon>Pseudomonadota</taxon>
        <taxon>Betaproteobacteria</taxon>
        <taxon>Rhodocyclales</taxon>
        <taxon>Rhodocyclaceae</taxon>
        <taxon>Propionivibrio</taxon>
    </lineage>
</organism>
<dbReference type="EC" id="2.1.1.79" evidence="7"/>
<dbReference type="InterPro" id="IPR029063">
    <property type="entry name" value="SAM-dependent_MTases_sf"/>
</dbReference>
<dbReference type="InterPro" id="IPR050723">
    <property type="entry name" value="CFA/CMAS"/>
</dbReference>
<dbReference type="CDD" id="cd02440">
    <property type="entry name" value="AdoMet_MTases"/>
    <property type="match status" value="1"/>
</dbReference>
<dbReference type="InterPro" id="IPR003333">
    <property type="entry name" value="CMAS"/>
</dbReference>
<evidence type="ECO:0000256" key="2">
    <source>
        <dbReference type="ARBA" id="ARBA00022603"/>
    </source>
</evidence>
<comment type="similarity">
    <text evidence="1">Belongs to the CFA/CMAS family.</text>
</comment>
<dbReference type="Proteomes" id="UP000199600">
    <property type="component" value="Unassembled WGS sequence"/>
</dbReference>
<keyword evidence="4" id="KW-0949">S-adenosyl-L-methionine</keyword>
<dbReference type="PIRSF" id="PIRSF003085">
    <property type="entry name" value="CMAS"/>
    <property type="match status" value="1"/>
</dbReference>
<gene>
    <name evidence="7" type="ORF">PROAA_990007</name>
</gene>
<evidence type="ECO:0000256" key="1">
    <source>
        <dbReference type="ARBA" id="ARBA00010815"/>
    </source>
</evidence>
<dbReference type="AlphaFoldDB" id="A0A1A8Y2R8"/>